<feature type="compositionally biased region" description="Polar residues" evidence="6">
    <location>
        <begin position="1152"/>
        <end position="1174"/>
    </location>
</feature>
<dbReference type="SUPFAM" id="SSF52058">
    <property type="entry name" value="L domain-like"/>
    <property type="match status" value="1"/>
</dbReference>
<keyword evidence="1" id="KW-0134">Cell wall</keyword>
<dbReference type="Proteomes" id="UP001254075">
    <property type="component" value="Unassembled WGS sequence"/>
</dbReference>
<dbReference type="InterPro" id="IPR009459">
    <property type="entry name" value="MucBP_dom"/>
</dbReference>
<feature type="region of interest" description="Disordered" evidence="6">
    <location>
        <begin position="1065"/>
        <end position="1190"/>
    </location>
</feature>
<keyword evidence="5" id="KW-0572">Peptidoglycan-anchor</keyword>
<keyword evidence="7" id="KW-0472">Membrane</keyword>
<feature type="transmembrane region" description="Helical" evidence="7">
    <location>
        <begin position="1192"/>
        <end position="1210"/>
    </location>
</feature>
<evidence type="ECO:0000256" key="1">
    <source>
        <dbReference type="ARBA" id="ARBA00022512"/>
    </source>
</evidence>
<organism evidence="9 10">
    <name type="scientific">Levilactobacillus namurensis</name>
    <dbReference type="NCBI Taxonomy" id="380393"/>
    <lineage>
        <taxon>Bacteria</taxon>
        <taxon>Bacillati</taxon>
        <taxon>Bacillota</taxon>
        <taxon>Bacilli</taxon>
        <taxon>Lactobacillales</taxon>
        <taxon>Lactobacillaceae</taxon>
        <taxon>Levilactobacillus</taxon>
    </lineage>
</organism>
<gene>
    <name evidence="9" type="ORF">RI532_05920</name>
</gene>
<dbReference type="Gene3D" id="2.60.40.4300">
    <property type="match status" value="4"/>
</dbReference>
<dbReference type="InterPro" id="IPR019931">
    <property type="entry name" value="LPXTG_anchor"/>
</dbReference>
<dbReference type="InterPro" id="IPR022263">
    <property type="entry name" value="KxYKxGKxW"/>
</dbReference>
<dbReference type="EMBL" id="JAVLAM010000001">
    <property type="protein sequence ID" value="MDT7013965.1"/>
    <property type="molecule type" value="Genomic_DNA"/>
</dbReference>
<protein>
    <submittedName>
        <fullName evidence="9">MucBP domain-containing protein</fullName>
    </submittedName>
</protein>
<evidence type="ECO:0000256" key="3">
    <source>
        <dbReference type="ARBA" id="ARBA00022729"/>
    </source>
</evidence>
<dbReference type="RefSeq" id="WP_313844910.1">
    <property type="nucleotide sequence ID" value="NZ_JAVLAM010000001.1"/>
</dbReference>
<comment type="caution">
    <text evidence="9">The sequence shown here is derived from an EMBL/GenBank/DDBJ whole genome shotgun (WGS) entry which is preliminary data.</text>
</comment>
<evidence type="ECO:0000256" key="7">
    <source>
        <dbReference type="SAM" id="Phobius"/>
    </source>
</evidence>
<keyword evidence="4" id="KW-0677">Repeat</keyword>
<name>A0AAW8W522_9LACO</name>
<feature type="compositionally biased region" description="Low complexity" evidence="6">
    <location>
        <begin position="1135"/>
        <end position="1150"/>
    </location>
</feature>
<dbReference type="InterPro" id="IPR032675">
    <property type="entry name" value="LRR_dom_sf"/>
</dbReference>
<dbReference type="Gene3D" id="3.80.10.10">
    <property type="entry name" value="Ribonuclease Inhibitor"/>
    <property type="match status" value="1"/>
</dbReference>
<evidence type="ECO:0000313" key="9">
    <source>
        <dbReference type="EMBL" id="MDT7013965.1"/>
    </source>
</evidence>
<dbReference type="Pfam" id="PF00746">
    <property type="entry name" value="Gram_pos_anchor"/>
    <property type="match status" value="1"/>
</dbReference>
<evidence type="ECO:0000256" key="5">
    <source>
        <dbReference type="ARBA" id="ARBA00023088"/>
    </source>
</evidence>
<dbReference type="AlphaFoldDB" id="A0AAW8W522"/>
<dbReference type="NCBIfam" id="TIGR01167">
    <property type="entry name" value="LPXTG_anchor"/>
    <property type="match status" value="1"/>
</dbReference>
<keyword evidence="3" id="KW-0732">Signal</keyword>
<dbReference type="Pfam" id="PF06458">
    <property type="entry name" value="MucBP"/>
    <property type="match status" value="1"/>
</dbReference>
<reference evidence="9" key="1">
    <citation type="submission" date="2023-08" db="EMBL/GenBank/DDBJ databases">
        <authorList>
            <person name="Page C.A."/>
            <person name="Perez-Diaz I.M."/>
        </authorList>
    </citation>
    <scope>NUCLEOTIDE SEQUENCE</scope>
    <source>
        <strain evidence="9">3.8.38</strain>
    </source>
</reference>
<keyword evidence="2" id="KW-0964">Secreted</keyword>
<feature type="domain" description="Gram-positive cocci surface proteins LPxTG" evidence="8">
    <location>
        <begin position="1182"/>
        <end position="1215"/>
    </location>
</feature>
<keyword evidence="7" id="KW-1133">Transmembrane helix</keyword>
<evidence type="ECO:0000256" key="4">
    <source>
        <dbReference type="ARBA" id="ARBA00022737"/>
    </source>
</evidence>
<dbReference type="PROSITE" id="PS50847">
    <property type="entry name" value="GRAM_POS_ANCHORING"/>
    <property type="match status" value="1"/>
</dbReference>
<feature type="region of interest" description="Disordered" evidence="6">
    <location>
        <begin position="44"/>
        <end position="173"/>
    </location>
</feature>
<dbReference type="NCBIfam" id="TIGR03715">
    <property type="entry name" value="KxYKxGKxW"/>
    <property type="match status" value="1"/>
</dbReference>
<dbReference type="Gene3D" id="3.10.20.320">
    <property type="entry name" value="Putative peptidoglycan bound protein (lpxtg motif)"/>
    <property type="match status" value="1"/>
</dbReference>
<keyword evidence="7" id="KW-0812">Transmembrane</keyword>
<proteinExistence type="predicted"/>
<evidence type="ECO:0000256" key="6">
    <source>
        <dbReference type="SAM" id="MobiDB-lite"/>
    </source>
</evidence>
<evidence type="ECO:0000313" key="10">
    <source>
        <dbReference type="Proteomes" id="UP001254075"/>
    </source>
</evidence>
<evidence type="ECO:0000259" key="8">
    <source>
        <dbReference type="PROSITE" id="PS50847"/>
    </source>
</evidence>
<dbReference type="Pfam" id="PF19258">
    <property type="entry name" value="KxYKxGKxW_sig"/>
    <property type="match status" value="1"/>
</dbReference>
<feature type="compositionally biased region" description="Gly residues" evidence="6">
    <location>
        <begin position="1065"/>
        <end position="1089"/>
    </location>
</feature>
<feature type="compositionally biased region" description="Polar residues" evidence="6">
    <location>
        <begin position="53"/>
        <end position="136"/>
    </location>
</feature>
<sequence length="1215" mass="129233">MGVMEKKTHFKMYKSHKGWLVAGITATSLAVGLVVGPQAEQTAQASDAAPATESISEGNDVEQGSSATLRSTTESDASSVPQGTPSGTESVTGDSQAETTDQKTPTDATNQDSKTTTSDNHVVNESSSDQNDQSENPAPVDESINKESTLLNKETESEPVDSAVEESTTTDDVQQAKKINQTSVKSADMVAKQADAKADAQTIDQWMPNKTLQQWVLQALNSPRSSTKPDDVKITSVDQITPEDMQYLTNFSSQNYGTTYIDGKTSFSLEGLQYATNLTHLDLINDIDKDPNALRGDITDLSPLSDLTNLTWLQTGQSRVSDITPISGLKNIKYLFLGIANISDFSSLDPAQYTENFAIQQQFVENKVVYIPTTGKYEMINPVKPPKGMTVTVHDQAGIAIPIIPDNFPNSTIRVFWQGGTGSLSADQSKLEYQATRNQMEPGQTYNPYANIYKNMPQEDFTYWFNSIFDFTGNGKTISSAVAMVTPYRVSIPASPVTVNYVNEQNVPLANSTQLSGLQGEPYEVSAPVIPGYVVTNADTTVTGNFTDMPQSITFTYKSALVNVTQVTEQIKYQDAQGNQVADSAAQQVTFATITDPNTRVDHVYSKVGADTNMTLDKDGQPDASWTLYLDGSTISLAAVANPEIKGMHVIKTTDPANDLTQTVAQNVTNQSENLAFVVTYGHDFDTVLNQVKENITYVDQNGQQVAIPVDKAITFATVTDQTNQQSVVYSHVGDAQAPALDENGTPTDTSWVLYQTGQPIAFEAVVNPTVKGMHVIKTTDSANDLTQTTAQNVTPTSQNLAFVVTYGHDFDTVLNQVKENITYVDQSGQQVATPVDKTITFATVTDQSNQQLVIYSYVGDAQTPGLDENGVPTDANWAVYQVGQPVTFAAVTNPAVKGMHVVKTTDPANDLTQTTAQAVTNASQNLAIVVTYAHDFETTLKHVTENITYVDQNGQQVATPVDKTITFATVTDQSNQKSVIYSNDGEAQAPKLDENGVPTDVSWVVYQDGTQLTFAAVPNPKVAGQHVVKTTDPANDLTQTTAQSITPNSENLTFVVTYAADATTGGGGDNGNNGGDNGGGDIDTGGNGNTVNPEVPEVPDTGNSGGNVVAPGDNGDQAAVKPTKKPSKPGLSNGGNAATAANGGSAATADLVSQSAPAKQQSLGTVTSVSDETTAPAADKLPQTSDQQNKGAAVIGLALLGSLAGLLGLKKRKG</sequence>
<accession>A0AAW8W522</accession>
<evidence type="ECO:0000256" key="2">
    <source>
        <dbReference type="ARBA" id="ARBA00022525"/>
    </source>
</evidence>